<dbReference type="AlphaFoldDB" id="A0A449BJJ6"/>
<accession>A0A449BJJ6</accession>
<dbReference type="KEGG" id="ahk:NCTC10172_00655"/>
<evidence type="ECO:0008006" key="3">
    <source>
        <dbReference type="Google" id="ProtNLM"/>
    </source>
</evidence>
<evidence type="ECO:0000313" key="2">
    <source>
        <dbReference type="Proteomes" id="UP000290909"/>
    </source>
</evidence>
<reference evidence="1 2" key="1">
    <citation type="submission" date="2019-01" db="EMBL/GenBank/DDBJ databases">
        <authorList>
            <consortium name="Pathogen Informatics"/>
        </authorList>
    </citation>
    <scope>NUCLEOTIDE SEQUENCE [LARGE SCALE GENOMIC DNA]</scope>
    <source>
        <strain evidence="1 2">NCTC10172</strain>
    </source>
</reference>
<dbReference type="STRING" id="1408416.GCA_000702765_00830"/>
<protein>
    <recommendedName>
        <fullName evidence="3">Alcohol acetyltransferase</fullName>
    </recommendedName>
</protein>
<name>A0A449BJJ6_9MOLU</name>
<organism evidence="1 2">
    <name type="scientific">Acholeplasma hippikon</name>
    <dbReference type="NCBI Taxonomy" id="264636"/>
    <lineage>
        <taxon>Bacteria</taxon>
        <taxon>Bacillati</taxon>
        <taxon>Mycoplasmatota</taxon>
        <taxon>Mollicutes</taxon>
        <taxon>Acholeplasmatales</taxon>
        <taxon>Acholeplasmataceae</taxon>
        <taxon>Acholeplasma</taxon>
    </lineage>
</organism>
<dbReference type="Proteomes" id="UP000290909">
    <property type="component" value="Chromosome"/>
</dbReference>
<dbReference type="RefSeq" id="WP_035369207.1">
    <property type="nucleotide sequence ID" value="NZ_LR215050.1"/>
</dbReference>
<evidence type="ECO:0000313" key="1">
    <source>
        <dbReference type="EMBL" id="VEU82636.1"/>
    </source>
</evidence>
<keyword evidence="2" id="KW-1185">Reference proteome</keyword>
<sequence length="424" mass="49800">MAKLQKYYDLDNAAKIFPVVANESRTYMFRISVVFKEEINREVLVEALVKTTKRFRHMNVRLRRGLFWHFYEENKKNPILYEDTGYVNEFLYFRENNDFLFRTMYYKQRLTVEYFHALTDGKGALEFINSLAFEYLNLLGKEIEPEGLIKTIDSLGNYQEIEDQFKKLYHKKKIKKAKEPKAHHLKGTNYANNYNAVMHLYLSVEKMKAVVKAYNCTVTEFFAASLILAAKRSGGLDKYKHLFRLFIPVNMRQYFPSVTMRNFISYFRINYDLNQNDLKLEQVITDVKRMMKEELNVERMIDQIVENVKIEKNFLLRAVPLPVKVVAMRSAYGIVGEALNSYVISNLGKVTIPKKMESFISHYQFIITPSNDTPKVAAVISYQDTLCISFISKIVEREFEQAFVKILSENGLSMQIEANNWEVL</sequence>
<gene>
    <name evidence="1" type="ORF">NCTC10172_00655</name>
</gene>
<proteinExistence type="predicted"/>
<dbReference type="EMBL" id="LR215050">
    <property type="protein sequence ID" value="VEU82636.1"/>
    <property type="molecule type" value="Genomic_DNA"/>
</dbReference>